<reference evidence="1 2" key="1">
    <citation type="submission" date="2019-05" db="EMBL/GenBank/DDBJ databases">
        <title>Panacibacter sp. strain 17mud1-8 Genome sequencing and assembly.</title>
        <authorList>
            <person name="Chhetri G."/>
        </authorList>
    </citation>
    <scope>NUCLEOTIDE SEQUENCE [LARGE SCALE GENOMIC DNA]</scope>
    <source>
        <strain evidence="1 2">17mud1-8</strain>
    </source>
</reference>
<evidence type="ECO:0000313" key="2">
    <source>
        <dbReference type="Proteomes" id="UP000305848"/>
    </source>
</evidence>
<name>A0A4U3KRG3_9BACT</name>
<dbReference type="OrthoDB" id="680206at2"/>
<protein>
    <recommendedName>
        <fullName evidence="3">Transposase</fullName>
    </recommendedName>
</protein>
<proteinExistence type="predicted"/>
<comment type="caution">
    <text evidence="1">The sequence shown here is derived from an EMBL/GenBank/DDBJ whole genome shotgun (WGS) entry which is preliminary data.</text>
</comment>
<dbReference type="EMBL" id="SZQL01000039">
    <property type="protein sequence ID" value="TKK64219.1"/>
    <property type="molecule type" value="Genomic_DNA"/>
</dbReference>
<evidence type="ECO:0000313" key="1">
    <source>
        <dbReference type="EMBL" id="TKK64219.1"/>
    </source>
</evidence>
<evidence type="ECO:0008006" key="3">
    <source>
        <dbReference type="Google" id="ProtNLM"/>
    </source>
</evidence>
<gene>
    <name evidence="1" type="ORF">FC093_23020</name>
</gene>
<keyword evidence="2" id="KW-1185">Reference proteome</keyword>
<accession>A0A4U3KRG3</accession>
<sequence length="64" mass="7050">MAITDAVGAVLSVSIGHASPYEITLAERTLEECFMDEFPQRLISDKAYDSNQLDAQFGQSRALK</sequence>
<dbReference type="Proteomes" id="UP000305848">
    <property type="component" value="Unassembled WGS sequence"/>
</dbReference>
<organism evidence="1 2">
    <name type="scientific">Ilyomonas limi</name>
    <dbReference type="NCBI Taxonomy" id="2575867"/>
    <lineage>
        <taxon>Bacteria</taxon>
        <taxon>Pseudomonadati</taxon>
        <taxon>Bacteroidota</taxon>
        <taxon>Chitinophagia</taxon>
        <taxon>Chitinophagales</taxon>
        <taxon>Chitinophagaceae</taxon>
        <taxon>Ilyomonas</taxon>
    </lineage>
</organism>
<dbReference type="AlphaFoldDB" id="A0A4U3KRG3"/>
<dbReference type="RefSeq" id="WP_137264178.1">
    <property type="nucleotide sequence ID" value="NZ_SZQL01000039.1"/>
</dbReference>